<comment type="caution">
    <text evidence="1">The sequence shown here is derived from an EMBL/GenBank/DDBJ whole genome shotgun (WGS) entry which is preliminary data.</text>
</comment>
<dbReference type="Proteomes" id="UP001055811">
    <property type="component" value="Linkage Group LG07"/>
</dbReference>
<evidence type="ECO:0000313" key="1">
    <source>
        <dbReference type="EMBL" id="KAI3710647.1"/>
    </source>
</evidence>
<proteinExistence type="predicted"/>
<keyword evidence="2" id="KW-1185">Reference proteome</keyword>
<evidence type="ECO:0000313" key="2">
    <source>
        <dbReference type="Proteomes" id="UP001055811"/>
    </source>
</evidence>
<name>A0ACB9AKA7_CICIN</name>
<gene>
    <name evidence="1" type="ORF">L2E82_40436</name>
</gene>
<accession>A0ACB9AKA7</accession>
<dbReference type="EMBL" id="CM042015">
    <property type="protein sequence ID" value="KAI3710647.1"/>
    <property type="molecule type" value="Genomic_DNA"/>
</dbReference>
<reference evidence="1 2" key="2">
    <citation type="journal article" date="2022" name="Mol. Ecol. Resour.">
        <title>The genomes of chicory, endive, great burdock and yacon provide insights into Asteraceae paleo-polyploidization history and plant inulin production.</title>
        <authorList>
            <person name="Fan W."/>
            <person name="Wang S."/>
            <person name="Wang H."/>
            <person name="Wang A."/>
            <person name="Jiang F."/>
            <person name="Liu H."/>
            <person name="Zhao H."/>
            <person name="Xu D."/>
            <person name="Zhang Y."/>
        </authorList>
    </citation>
    <scope>NUCLEOTIDE SEQUENCE [LARGE SCALE GENOMIC DNA]</scope>
    <source>
        <strain evidence="2">cv. Punajuju</strain>
        <tissue evidence="1">Leaves</tissue>
    </source>
</reference>
<sequence>MWSSMETESSSGNEVSPEMIVAGTLATVGMREGTVAARLGSEEVEGRWRWVLVIGTKRVAGEEGCDWKWWSCGLGPCWVSSEWKNTAGKCRRRSPELLIVYRGR</sequence>
<protein>
    <submittedName>
        <fullName evidence="1">Uncharacterized protein</fullName>
    </submittedName>
</protein>
<organism evidence="1 2">
    <name type="scientific">Cichorium intybus</name>
    <name type="common">Chicory</name>
    <dbReference type="NCBI Taxonomy" id="13427"/>
    <lineage>
        <taxon>Eukaryota</taxon>
        <taxon>Viridiplantae</taxon>
        <taxon>Streptophyta</taxon>
        <taxon>Embryophyta</taxon>
        <taxon>Tracheophyta</taxon>
        <taxon>Spermatophyta</taxon>
        <taxon>Magnoliopsida</taxon>
        <taxon>eudicotyledons</taxon>
        <taxon>Gunneridae</taxon>
        <taxon>Pentapetalae</taxon>
        <taxon>asterids</taxon>
        <taxon>campanulids</taxon>
        <taxon>Asterales</taxon>
        <taxon>Asteraceae</taxon>
        <taxon>Cichorioideae</taxon>
        <taxon>Cichorieae</taxon>
        <taxon>Cichoriinae</taxon>
        <taxon>Cichorium</taxon>
    </lineage>
</organism>
<reference evidence="2" key="1">
    <citation type="journal article" date="2022" name="Mol. Ecol. Resour.">
        <title>The genomes of chicory, endive, great burdock and yacon provide insights into Asteraceae palaeo-polyploidization history and plant inulin production.</title>
        <authorList>
            <person name="Fan W."/>
            <person name="Wang S."/>
            <person name="Wang H."/>
            <person name="Wang A."/>
            <person name="Jiang F."/>
            <person name="Liu H."/>
            <person name="Zhao H."/>
            <person name="Xu D."/>
            <person name="Zhang Y."/>
        </authorList>
    </citation>
    <scope>NUCLEOTIDE SEQUENCE [LARGE SCALE GENOMIC DNA]</scope>
    <source>
        <strain evidence="2">cv. Punajuju</strain>
    </source>
</reference>